<evidence type="ECO:0000313" key="21">
    <source>
        <dbReference type="Proteomes" id="UP000635726"/>
    </source>
</evidence>
<dbReference type="NCBIfam" id="TIGR00506">
    <property type="entry name" value="ribB"/>
    <property type="match status" value="1"/>
</dbReference>
<dbReference type="FunFam" id="3.90.870.10:FF:000001">
    <property type="entry name" value="Riboflavin biosynthesis protein RibBA"/>
    <property type="match status" value="1"/>
</dbReference>
<keyword evidence="7 18" id="KW-0686">Riboflavin biosynthesis</keyword>
<evidence type="ECO:0000256" key="6">
    <source>
        <dbReference type="ARBA" id="ARBA00005520"/>
    </source>
</evidence>
<dbReference type="Gene3D" id="3.90.870.10">
    <property type="entry name" value="DHBP synthase"/>
    <property type="match status" value="1"/>
</dbReference>
<dbReference type="FunFam" id="3.40.50.10990:FF:000002">
    <property type="entry name" value="GTP cyclohydrolase-2"/>
    <property type="match status" value="1"/>
</dbReference>
<dbReference type="GO" id="GO:0005525">
    <property type="term" value="F:GTP binding"/>
    <property type="evidence" value="ECO:0007669"/>
    <property type="project" value="UniProtKB-KW"/>
</dbReference>
<dbReference type="EMBL" id="BMOE01000018">
    <property type="protein sequence ID" value="GGJ87336.1"/>
    <property type="molecule type" value="Genomic_DNA"/>
</dbReference>
<dbReference type="AlphaFoldDB" id="A0A917UVA6"/>
<feature type="region of interest" description="DHBP synthase" evidence="18">
    <location>
        <begin position="1"/>
        <end position="200"/>
    </location>
</feature>
<feature type="binding site" evidence="18">
    <location>
        <position position="28"/>
    </location>
    <ligand>
        <name>Mg(2+)</name>
        <dbReference type="ChEBI" id="CHEBI:18420"/>
        <label>1</label>
    </ligand>
</feature>
<comment type="cofactor">
    <cofactor evidence="18">
        <name>Zn(2+)</name>
        <dbReference type="ChEBI" id="CHEBI:29105"/>
    </cofactor>
    <text evidence="18">Binds 1 zinc ion per subunit.</text>
</comment>
<feature type="binding site" evidence="18">
    <location>
        <position position="142"/>
    </location>
    <ligand>
        <name>Mg(2+)</name>
        <dbReference type="ChEBI" id="CHEBI:18420"/>
        <label>2</label>
    </ligand>
</feature>
<organism evidence="20 21">
    <name type="scientific">Deinococcus aquiradiocola</name>
    <dbReference type="NCBI Taxonomy" id="393059"/>
    <lineage>
        <taxon>Bacteria</taxon>
        <taxon>Thermotogati</taxon>
        <taxon>Deinococcota</taxon>
        <taxon>Deinococci</taxon>
        <taxon>Deinococcales</taxon>
        <taxon>Deinococcaceae</taxon>
        <taxon>Deinococcus</taxon>
    </lineage>
</organism>
<dbReference type="PANTHER" id="PTHR21327:SF18">
    <property type="entry name" value="3,4-DIHYDROXY-2-BUTANONE 4-PHOSPHATE SYNTHASE"/>
    <property type="match status" value="1"/>
</dbReference>
<feature type="binding site" evidence="18">
    <location>
        <position position="355"/>
    </location>
    <ligand>
        <name>GTP</name>
        <dbReference type="ChEBI" id="CHEBI:37565"/>
    </ligand>
</feature>
<reference evidence="20" key="1">
    <citation type="journal article" date="2014" name="Int. J. Syst. Evol. Microbiol.">
        <title>Complete genome sequence of Corynebacterium casei LMG S-19264T (=DSM 44701T), isolated from a smear-ripened cheese.</title>
        <authorList>
            <consortium name="US DOE Joint Genome Institute (JGI-PGF)"/>
            <person name="Walter F."/>
            <person name="Albersmeier A."/>
            <person name="Kalinowski J."/>
            <person name="Ruckert C."/>
        </authorList>
    </citation>
    <scope>NUCLEOTIDE SEQUENCE</scope>
    <source>
        <strain evidence="20">JCM 14371</strain>
    </source>
</reference>
<comment type="pathway">
    <text evidence="5 18">Cofactor biosynthesis; riboflavin biosynthesis; 2-hydroxy-3-oxobutyl phosphate from D-ribulose 5-phosphate: step 1/1.</text>
</comment>
<feature type="region of interest" description="GTP cyclohydrolase II" evidence="18">
    <location>
        <begin position="201"/>
        <end position="401"/>
    </location>
</feature>
<feature type="binding site" evidence="18">
    <location>
        <position position="271"/>
    </location>
    <ligand>
        <name>GTP</name>
        <dbReference type="ChEBI" id="CHEBI:37565"/>
    </ligand>
</feature>
<evidence type="ECO:0000256" key="18">
    <source>
        <dbReference type="HAMAP-Rule" id="MF_01283"/>
    </source>
</evidence>
<evidence type="ECO:0000259" key="19">
    <source>
        <dbReference type="Pfam" id="PF00925"/>
    </source>
</evidence>
<dbReference type="InterPro" id="IPR017945">
    <property type="entry name" value="DHBP_synth_RibB-like_a/b_dom"/>
</dbReference>
<dbReference type="Proteomes" id="UP000635726">
    <property type="component" value="Unassembled WGS sequence"/>
</dbReference>
<feature type="site" description="Essential for DHBP synthase activity" evidence="18">
    <location>
        <position position="163"/>
    </location>
</feature>
<comment type="cofactor">
    <cofactor evidence="2">
        <name>Mn(2+)</name>
        <dbReference type="ChEBI" id="CHEBI:29035"/>
    </cofactor>
</comment>
<keyword evidence="12 18" id="KW-0460">Magnesium</keyword>
<keyword evidence="13 18" id="KW-0342">GTP-binding</keyword>
<feature type="binding site" evidence="18">
    <location>
        <begin position="293"/>
        <end position="295"/>
    </location>
    <ligand>
        <name>GTP</name>
        <dbReference type="ChEBI" id="CHEBI:37565"/>
    </ligand>
</feature>
<dbReference type="HAMAP" id="MF_01283">
    <property type="entry name" value="RibBA"/>
    <property type="match status" value="1"/>
</dbReference>
<evidence type="ECO:0000256" key="9">
    <source>
        <dbReference type="ARBA" id="ARBA00022741"/>
    </source>
</evidence>
<dbReference type="HAMAP" id="MF_00179">
    <property type="entry name" value="RibA"/>
    <property type="match status" value="1"/>
</dbReference>
<dbReference type="InterPro" id="IPR000422">
    <property type="entry name" value="DHBP_synthase_RibB"/>
</dbReference>
<comment type="function">
    <text evidence="18">Catalyzes the conversion of GTP to 2,5-diamino-6-ribosylamino-4(3H)-pyrimidinone 5'-phosphate (DARP), formate and pyrophosphate.</text>
</comment>
<feature type="binding site" evidence="18">
    <location>
        <position position="255"/>
    </location>
    <ligand>
        <name>Zn(2+)</name>
        <dbReference type="ChEBI" id="CHEBI:29105"/>
        <note>catalytic</note>
    </ligand>
</feature>
<dbReference type="Pfam" id="PF00926">
    <property type="entry name" value="DHBP_synthase"/>
    <property type="match status" value="1"/>
</dbReference>
<protein>
    <recommendedName>
        <fullName evidence="18">Riboflavin biosynthesis protein RibBA</fullName>
    </recommendedName>
    <domain>
        <recommendedName>
            <fullName evidence="18">3,4-dihydroxy-2-butanone 4-phosphate synthase</fullName>
            <shortName evidence="18">DHBP synthase</shortName>
            <ecNumber evidence="18">4.1.99.12</ecNumber>
        </recommendedName>
    </domain>
    <domain>
        <recommendedName>
            <fullName evidence="18">GTP cyclohydrolase-2</fullName>
            <ecNumber evidence="18">3.5.4.25</ecNumber>
        </recommendedName>
        <alternativeName>
            <fullName evidence="18">GTP cyclohydrolase II</fullName>
        </alternativeName>
    </domain>
</protein>
<keyword evidence="9 18" id="KW-0547">Nucleotide-binding</keyword>
<feature type="binding site" evidence="18">
    <location>
        <begin position="250"/>
        <end position="254"/>
    </location>
    <ligand>
        <name>GTP</name>
        <dbReference type="ChEBI" id="CHEBI:37565"/>
    </ligand>
</feature>
<evidence type="ECO:0000256" key="12">
    <source>
        <dbReference type="ARBA" id="ARBA00022842"/>
    </source>
</evidence>
<feature type="binding site" evidence="18">
    <location>
        <position position="163"/>
    </location>
    <ligand>
        <name>D-ribulose 5-phosphate</name>
        <dbReference type="ChEBI" id="CHEBI:58121"/>
    </ligand>
</feature>
<evidence type="ECO:0000256" key="16">
    <source>
        <dbReference type="ARBA" id="ARBA00023268"/>
    </source>
</evidence>
<proteinExistence type="inferred from homology"/>
<dbReference type="EC" id="3.5.4.25" evidence="18"/>
<dbReference type="SUPFAM" id="SSF55821">
    <property type="entry name" value="YrdC/RibB"/>
    <property type="match status" value="1"/>
</dbReference>
<dbReference type="PANTHER" id="PTHR21327">
    <property type="entry name" value="GTP CYCLOHYDROLASE II-RELATED"/>
    <property type="match status" value="1"/>
</dbReference>
<feature type="binding site" evidence="18">
    <location>
        <position position="268"/>
    </location>
    <ligand>
        <name>Zn(2+)</name>
        <dbReference type="ChEBI" id="CHEBI:29105"/>
        <note>catalytic</note>
    </ligand>
</feature>
<dbReference type="NCBIfam" id="TIGR00505">
    <property type="entry name" value="ribA"/>
    <property type="match status" value="1"/>
</dbReference>
<feature type="binding site" evidence="18">
    <location>
        <position position="28"/>
    </location>
    <ligand>
        <name>Mg(2+)</name>
        <dbReference type="ChEBI" id="CHEBI:18420"/>
        <label>2</label>
    </ligand>
</feature>
<comment type="catalytic activity">
    <reaction evidence="17 18">
        <text>GTP + 4 H2O = 2,5-diamino-6-hydroxy-4-(5-phosphoribosylamino)-pyrimidine + formate + 2 phosphate + 3 H(+)</text>
        <dbReference type="Rhea" id="RHEA:23704"/>
        <dbReference type="ChEBI" id="CHEBI:15377"/>
        <dbReference type="ChEBI" id="CHEBI:15378"/>
        <dbReference type="ChEBI" id="CHEBI:15740"/>
        <dbReference type="ChEBI" id="CHEBI:37565"/>
        <dbReference type="ChEBI" id="CHEBI:43474"/>
        <dbReference type="ChEBI" id="CHEBI:58614"/>
        <dbReference type="EC" id="3.5.4.25"/>
    </reaction>
</comment>
<feature type="binding site" evidence="18">
    <location>
        <begin position="139"/>
        <end position="143"/>
    </location>
    <ligand>
        <name>D-ribulose 5-phosphate</name>
        <dbReference type="ChEBI" id="CHEBI:58121"/>
    </ligand>
</feature>
<dbReference type="SUPFAM" id="SSF142695">
    <property type="entry name" value="RibA-like"/>
    <property type="match status" value="1"/>
</dbReference>
<dbReference type="InterPro" id="IPR000926">
    <property type="entry name" value="RibA"/>
</dbReference>
<evidence type="ECO:0000256" key="15">
    <source>
        <dbReference type="ARBA" id="ARBA00023239"/>
    </source>
</evidence>
<comment type="function">
    <text evidence="3 18">Catalyzes the conversion of D-ribulose 5-phosphate to formate and 3,4-dihydroxy-2-butanone 4-phosphate.</text>
</comment>
<feature type="active site" description="Nucleophile; for GTP cyclohydrolase activity" evidence="18">
    <location>
        <position position="329"/>
    </location>
</feature>
<dbReference type="GO" id="GO:0009231">
    <property type="term" value="P:riboflavin biosynthetic process"/>
    <property type="evidence" value="ECO:0007669"/>
    <property type="project" value="UniProtKB-UniRule"/>
</dbReference>
<dbReference type="InterPro" id="IPR016299">
    <property type="entry name" value="Riboflavin_synth_RibBA"/>
</dbReference>
<feature type="binding site" evidence="18">
    <location>
        <position position="32"/>
    </location>
    <ligand>
        <name>D-ribulose 5-phosphate</name>
        <dbReference type="ChEBI" id="CHEBI:58121"/>
    </ligand>
</feature>
<evidence type="ECO:0000256" key="10">
    <source>
        <dbReference type="ARBA" id="ARBA00022801"/>
    </source>
</evidence>
<keyword evidence="14 18" id="KW-0464">Manganese</keyword>
<sequence>MTLASIPELLAELRAGRPVILVDDEHRENEGDLLMPAATATPEWVNFMAREGRGLICVTLTPDRARALDLTPMVGSSTDPNGTAFTVSVDHVSNSTGISAFDRAATIAALMDDAARPTDFRRPGHIFPLVARPGGVLRRAGHTEAGCDLARLAGFAPVGVICEIMGDDGEMSRLPDLLTFGERHGLKVGSIEALIAYRMEHDPFMQLVAEARLPTEHGEFRLVGFEDTLSGAEHVALVMGDVTPDPLLVRVHSECLTGDGFHSLRCDCGPQRDAAMQAIAAEGRGVLVYLRQEGRGIGLLNKIRAYHLQDGGADTVEANLQLGFPADARDFGIGAQMLHLLGARQLRVLTNNPRKLHSLGGFGLEVVERVPLHAGRNAHNAAYLSTKAAKLGHLGTDGRGD</sequence>
<evidence type="ECO:0000256" key="7">
    <source>
        <dbReference type="ARBA" id="ARBA00022619"/>
    </source>
</evidence>
<keyword evidence="15 18" id="KW-0456">Lyase</keyword>
<evidence type="ECO:0000256" key="5">
    <source>
        <dbReference type="ARBA" id="ARBA00004904"/>
    </source>
</evidence>
<evidence type="ECO:0000256" key="4">
    <source>
        <dbReference type="ARBA" id="ARBA00004853"/>
    </source>
</evidence>
<comment type="cofactor">
    <cofactor evidence="18">
        <name>Mg(2+)</name>
        <dbReference type="ChEBI" id="CHEBI:18420"/>
    </cofactor>
    <cofactor evidence="18">
        <name>Mn(2+)</name>
        <dbReference type="ChEBI" id="CHEBI:29035"/>
    </cofactor>
    <text evidence="18">Binds 2 divalent metal cations per subunit. Magnesium or manganese.</text>
</comment>
<feature type="binding site" evidence="18">
    <location>
        <position position="266"/>
    </location>
    <ligand>
        <name>Zn(2+)</name>
        <dbReference type="ChEBI" id="CHEBI:29105"/>
        <note>catalytic</note>
    </ligand>
</feature>
<evidence type="ECO:0000256" key="17">
    <source>
        <dbReference type="ARBA" id="ARBA00049295"/>
    </source>
</evidence>
<dbReference type="Pfam" id="PF00925">
    <property type="entry name" value="GTP_cyclohydro2"/>
    <property type="match status" value="1"/>
</dbReference>
<comment type="similarity">
    <text evidence="6 18">In the N-terminal section; belongs to the DHBP synthase family.</text>
</comment>
<evidence type="ECO:0000256" key="2">
    <source>
        <dbReference type="ARBA" id="ARBA00001936"/>
    </source>
</evidence>
<evidence type="ECO:0000256" key="3">
    <source>
        <dbReference type="ARBA" id="ARBA00002284"/>
    </source>
</evidence>
<dbReference type="GO" id="GO:0005829">
    <property type="term" value="C:cytosol"/>
    <property type="evidence" value="ECO:0007669"/>
    <property type="project" value="TreeGrafter"/>
</dbReference>
<evidence type="ECO:0000313" key="20">
    <source>
        <dbReference type="EMBL" id="GGJ87336.1"/>
    </source>
</evidence>
<comment type="caution">
    <text evidence="20">The sequence shown here is derived from an EMBL/GenBank/DDBJ whole genome shotgun (WGS) entry which is preliminary data.</text>
</comment>
<dbReference type="NCBIfam" id="NF006803">
    <property type="entry name" value="PRK09311.1"/>
    <property type="match status" value="1"/>
</dbReference>
<feature type="domain" description="GTP cyclohydrolase II" evidence="19">
    <location>
        <begin position="208"/>
        <end position="371"/>
    </location>
</feature>
<comment type="similarity">
    <text evidence="18">In the C-terminal section; belongs to the GTP cyclohydrolase II family.</text>
</comment>
<dbReference type="InterPro" id="IPR036144">
    <property type="entry name" value="RibA-like_sf"/>
</dbReference>
<evidence type="ECO:0000256" key="14">
    <source>
        <dbReference type="ARBA" id="ARBA00023211"/>
    </source>
</evidence>
<feature type="binding site" evidence="18">
    <location>
        <position position="315"/>
    </location>
    <ligand>
        <name>GTP</name>
        <dbReference type="ChEBI" id="CHEBI:37565"/>
    </ligand>
</feature>
<gene>
    <name evidence="18 20" type="primary">ribBA</name>
    <name evidence="20" type="ORF">GCM10008939_34250</name>
</gene>
<dbReference type="RefSeq" id="WP_188964528.1">
    <property type="nucleotide sequence ID" value="NZ_BMOE01000018.1"/>
</dbReference>
<keyword evidence="8 18" id="KW-0479">Metal-binding</keyword>
<evidence type="ECO:0000256" key="1">
    <source>
        <dbReference type="ARBA" id="ARBA00000141"/>
    </source>
</evidence>
<keyword evidence="16 18" id="KW-0511">Multifunctional enzyme</keyword>
<dbReference type="GO" id="GO:0030145">
    <property type="term" value="F:manganese ion binding"/>
    <property type="evidence" value="ECO:0007669"/>
    <property type="project" value="UniProtKB-UniRule"/>
</dbReference>
<evidence type="ECO:0000256" key="11">
    <source>
        <dbReference type="ARBA" id="ARBA00022833"/>
    </source>
</evidence>
<evidence type="ECO:0000256" key="13">
    <source>
        <dbReference type="ARBA" id="ARBA00023134"/>
    </source>
</evidence>
<feature type="binding site" evidence="18">
    <location>
        <position position="350"/>
    </location>
    <ligand>
        <name>GTP</name>
        <dbReference type="ChEBI" id="CHEBI:37565"/>
    </ligand>
</feature>
<dbReference type="HAMAP" id="MF_00180">
    <property type="entry name" value="RibB"/>
    <property type="match status" value="1"/>
</dbReference>
<comment type="catalytic activity">
    <reaction evidence="1 18">
        <text>D-ribulose 5-phosphate = (2S)-2-hydroxy-3-oxobutyl phosphate + formate + H(+)</text>
        <dbReference type="Rhea" id="RHEA:18457"/>
        <dbReference type="ChEBI" id="CHEBI:15378"/>
        <dbReference type="ChEBI" id="CHEBI:15740"/>
        <dbReference type="ChEBI" id="CHEBI:58121"/>
        <dbReference type="ChEBI" id="CHEBI:58830"/>
        <dbReference type="EC" id="4.1.99.12"/>
    </reaction>
</comment>
<dbReference type="InterPro" id="IPR032677">
    <property type="entry name" value="GTP_cyclohydro_II"/>
</dbReference>
<dbReference type="PIRSF" id="PIRSF001259">
    <property type="entry name" value="RibA"/>
    <property type="match status" value="1"/>
</dbReference>
<keyword evidence="21" id="KW-1185">Reference proteome</keyword>
<evidence type="ECO:0000256" key="8">
    <source>
        <dbReference type="ARBA" id="ARBA00022723"/>
    </source>
</evidence>
<dbReference type="CDD" id="cd00641">
    <property type="entry name" value="GTP_cyclohydro2"/>
    <property type="match status" value="1"/>
</dbReference>
<feature type="site" description="Essential for DHBP synthase activity" evidence="18">
    <location>
        <position position="125"/>
    </location>
</feature>
<dbReference type="GO" id="GO:0008270">
    <property type="term" value="F:zinc ion binding"/>
    <property type="evidence" value="ECO:0007669"/>
    <property type="project" value="UniProtKB-UniRule"/>
</dbReference>
<keyword evidence="11 18" id="KW-0862">Zinc</keyword>
<dbReference type="NCBIfam" id="NF001591">
    <property type="entry name" value="PRK00393.1"/>
    <property type="match status" value="1"/>
</dbReference>
<dbReference type="GO" id="GO:0000287">
    <property type="term" value="F:magnesium ion binding"/>
    <property type="evidence" value="ECO:0007669"/>
    <property type="project" value="UniProtKB-UniRule"/>
</dbReference>
<accession>A0A917UVA6</accession>
<dbReference type="GO" id="GO:0008686">
    <property type="term" value="F:3,4-dihydroxy-2-butanone-4-phosphate synthase activity"/>
    <property type="evidence" value="ECO:0007669"/>
    <property type="project" value="UniProtKB-UniRule"/>
</dbReference>
<dbReference type="Gene3D" id="3.40.50.10990">
    <property type="entry name" value="GTP cyclohydrolase II"/>
    <property type="match status" value="1"/>
</dbReference>
<name>A0A917UVA6_9DEIO</name>
<dbReference type="GO" id="GO:0003935">
    <property type="term" value="F:GTP cyclohydrolase II activity"/>
    <property type="evidence" value="ECO:0007669"/>
    <property type="project" value="UniProtKB-UniRule"/>
</dbReference>
<reference evidence="20" key="2">
    <citation type="submission" date="2020-09" db="EMBL/GenBank/DDBJ databases">
        <authorList>
            <person name="Sun Q."/>
            <person name="Ohkuma M."/>
        </authorList>
    </citation>
    <scope>NUCLEOTIDE SEQUENCE</scope>
    <source>
        <strain evidence="20">JCM 14371</strain>
    </source>
</reference>
<comment type="pathway">
    <text evidence="4 18">Cofactor biosynthesis; riboflavin biosynthesis; 5-amino-6-(D-ribitylamino)uracil from GTP: step 1/4.</text>
</comment>
<feature type="active site" description="Proton acceptor; for GTP cyclohydrolase activity" evidence="18">
    <location>
        <position position="327"/>
    </location>
</feature>
<dbReference type="EC" id="4.1.99.12" evidence="18"/>
<feature type="binding site" evidence="18">
    <location>
        <begin position="27"/>
        <end position="28"/>
    </location>
    <ligand>
        <name>D-ribulose 5-phosphate</name>
        <dbReference type="ChEBI" id="CHEBI:58121"/>
    </ligand>
</feature>
<keyword evidence="10 18" id="KW-0378">Hydrolase</keyword>